<keyword evidence="3" id="KW-1185">Reference proteome</keyword>
<comment type="caution">
    <text evidence="2">The sequence shown here is derived from an EMBL/GenBank/DDBJ whole genome shotgun (WGS) entry which is preliminary data.</text>
</comment>
<protein>
    <submittedName>
        <fullName evidence="2">Uncharacterized protein</fullName>
    </submittedName>
</protein>
<evidence type="ECO:0000256" key="1">
    <source>
        <dbReference type="SAM" id="MobiDB-lite"/>
    </source>
</evidence>
<reference evidence="2" key="2">
    <citation type="submission" date="2023-05" db="EMBL/GenBank/DDBJ databases">
        <authorList>
            <person name="Schelkunov M.I."/>
        </authorList>
    </citation>
    <scope>NUCLEOTIDE SEQUENCE</scope>
    <source>
        <strain evidence="2">Hsosn_3</strain>
        <tissue evidence="2">Leaf</tissue>
    </source>
</reference>
<dbReference type="AlphaFoldDB" id="A0AAD8HCU9"/>
<name>A0AAD8HCU9_9APIA</name>
<evidence type="ECO:0000313" key="2">
    <source>
        <dbReference type="EMBL" id="KAK1363760.1"/>
    </source>
</evidence>
<organism evidence="2 3">
    <name type="scientific">Heracleum sosnowskyi</name>
    <dbReference type="NCBI Taxonomy" id="360622"/>
    <lineage>
        <taxon>Eukaryota</taxon>
        <taxon>Viridiplantae</taxon>
        <taxon>Streptophyta</taxon>
        <taxon>Embryophyta</taxon>
        <taxon>Tracheophyta</taxon>
        <taxon>Spermatophyta</taxon>
        <taxon>Magnoliopsida</taxon>
        <taxon>eudicotyledons</taxon>
        <taxon>Gunneridae</taxon>
        <taxon>Pentapetalae</taxon>
        <taxon>asterids</taxon>
        <taxon>campanulids</taxon>
        <taxon>Apiales</taxon>
        <taxon>Apiaceae</taxon>
        <taxon>Apioideae</taxon>
        <taxon>apioid superclade</taxon>
        <taxon>Tordylieae</taxon>
        <taxon>Tordyliinae</taxon>
        <taxon>Heracleum</taxon>
    </lineage>
</organism>
<accession>A0AAD8HCU9</accession>
<reference evidence="2" key="1">
    <citation type="submission" date="2023-02" db="EMBL/GenBank/DDBJ databases">
        <title>Genome of toxic invasive species Heracleum sosnowskyi carries increased number of genes despite the absence of recent whole-genome duplications.</title>
        <authorList>
            <person name="Schelkunov M."/>
            <person name="Shtratnikova V."/>
            <person name="Makarenko M."/>
            <person name="Klepikova A."/>
            <person name="Omelchenko D."/>
            <person name="Novikova G."/>
            <person name="Obukhova E."/>
            <person name="Bogdanov V."/>
            <person name="Penin A."/>
            <person name="Logacheva M."/>
        </authorList>
    </citation>
    <scope>NUCLEOTIDE SEQUENCE</scope>
    <source>
        <strain evidence="2">Hsosn_3</strain>
        <tissue evidence="2">Leaf</tissue>
    </source>
</reference>
<gene>
    <name evidence="2" type="ORF">POM88_039321</name>
</gene>
<dbReference type="EMBL" id="JAUIZM010000009">
    <property type="protein sequence ID" value="KAK1363760.1"/>
    <property type="molecule type" value="Genomic_DNA"/>
</dbReference>
<proteinExistence type="predicted"/>
<sequence length="225" mass="25283">MTRLISKEVQYVEVFVVLIEAIAVEAFPIHIPNSNAPFIELEDVNIEEMMQSESSSSSTDMEQEVPVIKKKEVKKADFEDLGFEADVEDHGKEFDDGFGDHGNGADQHQENVFETEDHGYGGGNEDEDNVVEKEDQRNVVQNESVSSEEDEEWFPDSSNDGNSDYEEDFGEVTGEYKGFGGYVRSVSPPGRCYLAQQKGDAKDFNLKLKASKQIFHHLGMAWGLR</sequence>
<dbReference type="Proteomes" id="UP001237642">
    <property type="component" value="Unassembled WGS sequence"/>
</dbReference>
<evidence type="ECO:0000313" key="3">
    <source>
        <dbReference type="Proteomes" id="UP001237642"/>
    </source>
</evidence>
<feature type="region of interest" description="Disordered" evidence="1">
    <location>
        <begin position="115"/>
        <end position="165"/>
    </location>
</feature>